<dbReference type="InterPro" id="IPR000847">
    <property type="entry name" value="LysR_HTH_N"/>
</dbReference>
<dbReference type="Pfam" id="PF03466">
    <property type="entry name" value="LysR_substrate"/>
    <property type="match status" value="1"/>
</dbReference>
<dbReference type="InterPro" id="IPR005119">
    <property type="entry name" value="LysR_subst-bd"/>
</dbReference>
<dbReference type="FunFam" id="1.10.10.10:FF:000001">
    <property type="entry name" value="LysR family transcriptional regulator"/>
    <property type="match status" value="1"/>
</dbReference>
<dbReference type="InterPro" id="IPR036390">
    <property type="entry name" value="WH_DNA-bd_sf"/>
</dbReference>
<feature type="domain" description="HTH lysR-type" evidence="5">
    <location>
        <begin position="5"/>
        <end position="62"/>
    </location>
</feature>
<dbReference type="Pfam" id="PF00126">
    <property type="entry name" value="HTH_1"/>
    <property type="match status" value="1"/>
</dbReference>
<name>A0A0W7WLR2_9RHOB</name>
<evidence type="ECO:0000313" key="7">
    <source>
        <dbReference type="Proteomes" id="UP000054396"/>
    </source>
</evidence>
<dbReference type="PANTHER" id="PTHR30537">
    <property type="entry name" value="HTH-TYPE TRANSCRIPTIONAL REGULATOR"/>
    <property type="match status" value="1"/>
</dbReference>
<dbReference type="GO" id="GO:0006351">
    <property type="term" value="P:DNA-templated transcription"/>
    <property type="evidence" value="ECO:0007669"/>
    <property type="project" value="TreeGrafter"/>
</dbReference>
<proteinExistence type="inferred from homology"/>
<organism evidence="6 7">
    <name type="scientific">Pseudoponticoccus marisrubri</name>
    <dbReference type="NCBI Taxonomy" id="1685382"/>
    <lineage>
        <taxon>Bacteria</taxon>
        <taxon>Pseudomonadati</taxon>
        <taxon>Pseudomonadota</taxon>
        <taxon>Alphaproteobacteria</taxon>
        <taxon>Rhodobacterales</taxon>
        <taxon>Roseobacteraceae</taxon>
        <taxon>Pseudoponticoccus</taxon>
    </lineage>
</organism>
<dbReference type="CDD" id="cd08422">
    <property type="entry name" value="PBP2_CrgA_like"/>
    <property type="match status" value="1"/>
</dbReference>
<evidence type="ECO:0000256" key="1">
    <source>
        <dbReference type="ARBA" id="ARBA00009437"/>
    </source>
</evidence>
<dbReference type="Gene3D" id="1.10.10.10">
    <property type="entry name" value="Winged helix-like DNA-binding domain superfamily/Winged helix DNA-binding domain"/>
    <property type="match status" value="1"/>
</dbReference>
<dbReference type="Proteomes" id="UP000054396">
    <property type="component" value="Unassembled WGS sequence"/>
</dbReference>
<dbReference type="Gene3D" id="3.40.190.290">
    <property type="match status" value="1"/>
</dbReference>
<keyword evidence="4" id="KW-0804">Transcription</keyword>
<evidence type="ECO:0000256" key="4">
    <source>
        <dbReference type="ARBA" id="ARBA00023163"/>
    </source>
</evidence>
<evidence type="ECO:0000256" key="2">
    <source>
        <dbReference type="ARBA" id="ARBA00023015"/>
    </source>
</evidence>
<dbReference type="InterPro" id="IPR036388">
    <property type="entry name" value="WH-like_DNA-bd_sf"/>
</dbReference>
<evidence type="ECO:0000259" key="5">
    <source>
        <dbReference type="PROSITE" id="PS50931"/>
    </source>
</evidence>
<reference evidence="6 7" key="1">
    <citation type="submission" date="2015-12" db="EMBL/GenBank/DDBJ databases">
        <authorList>
            <person name="Shamseldin A."/>
            <person name="Moawad H."/>
            <person name="Abd El-Rahim W.M."/>
            <person name="Sadowsky M.J."/>
        </authorList>
    </citation>
    <scope>NUCLEOTIDE SEQUENCE [LARGE SCALE GENOMIC DNA]</scope>
    <source>
        <strain evidence="6 7">SJ5A-1</strain>
    </source>
</reference>
<evidence type="ECO:0000256" key="3">
    <source>
        <dbReference type="ARBA" id="ARBA00023125"/>
    </source>
</evidence>
<evidence type="ECO:0000313" key="6">
    <source>
        <dbReference type="EMBL" id="KUF11532.1"/>
    </source>
</evidence>
<keyword evidence="2" id="KW-0805">Transcription regulation</keyword>
<dbReference type="GO" id="GO:0043565">
    <property type="term" value="F:sequence-specific DNA binding"/>
    <property type="evidence" value="ECO:0007669"/>
    <property type="project" value="TreeGrafter"/>
</dbReference>
<dbReference type="OrthoDB" id="9813056at2"/>
<comment type="caution">
    <text evidence="6">The sequence shown here is derived from an EMBL/GenBank/DDBJ whole genome shotgun (WGS) entry which is preliminary data.</text>
</comment>
<dbReference type="PROSITE" id="PS50931">
    <property type="entry name" value="HTH_LYSR"/>
    <property type="match status" value="1"/>
</dbReference>
<dbReference type="STRING" id="1685382.AVJ23_07165"/>
<keyword evidence="3" id="KW-0238">DNA-binding</keyword>
<dbReference type="GO" id="GO:0003700">
    <property type="term" value="F:DNA-binding transcription factor activity"/>
    <property type="evidence" value="ECO:0007669"/>
    <property type="project" value="InterPro"/>
</dbReference>
<keyword evidence="7" id="KW-1185">Reference proteome</keyword>
<dbReference type="InterPro" id="IPR058163">
    <property type="entry name" value="LysR-type_TF_proteobact-type"/>
</dbReference>
<sequence>MHELPQTRDLAAFVAIVEDNGFAEASRRLGVAPSTLSRTVSRLEQQLGVTLLRRTTRMIEMTPEGRDFLDTARDILARAEALAELGTSGRTPRGPLRVNAPVPFMLHAIAPRLPAFRARYPEIRLRFDMTDDVVDLIGAHADVAIRFGPLDDSDLLKRPLGRTPWKLVAAPHYLDAQGWPEVPGDLARLAQVRFSAPAHINRLEFRGMDRPVEVPAAVEASNGEAVRRLVVAGCGIARFSDFMVAEDLKAGRLVELFPGEVTAEPLEMTALYLTRASGLRRLAVFLDWLKEIVA</sequence>
<comment type="similarity">
    <text evidence="1">Belongs to the LysR transcriptional regulatory family.</text>
</comment>
<protein>
    <submittedName>
        <fullName evidence="6">LysR family transcriptional regulator</fullName>
    </submittedName>
</protein>
<dbReference type="PANTHER" id="PTHR30537:SF20">
    <property type="entry name" value="TRANSCRIPTIONAL REGULATORY PROTEIN"/>
    <property type="match status" value="1"/>
</dbReference>
<dbReference type="SUPFAM" id="SSF53850">
    <property type="entry name" value="Periplasmic binding protein-like II"/>
    <property type="match status" value="1"/>
</dbReference>
<dbReference type="RefSeq" id="WP_058861478.1">
    <property type="nucleotide sequence ID" value="NZ_LPXO01000003.1"/>
</dbReference>
<gene>
    <name evidence="6" type="ORF">AVJ23_07165</name>
</gene>
<accession>A0A0W7WLR2</accession>
<dbReference type="SUPFAM" id="SSF46785">
    <property type="entry name" value="Winged helix' DNA-binding domain"/>
    <property type="match status" value="1"/>
</dbReference>
<dbReference type="EMBL" id="LPXO01000003">
    <property type="protein sequence ID" value="KUF11532.1"/>
    <property type="molecule type" value="Genomic_DNA"/>
</dbReference>
<dbReference type="AlphaFoldDB" id="A0A0W7WLR2"/>